<sequence>MFGGEVIQAAKVVIPPEMLLLMRIFAQEYSNNGFSAESNLNVMKRSSIFPDKIERTEFGVILKSVLLLVSDFLGGDQYFAPKLRIL</sequence>
<keyword evidence="2" id="KW-1185">Reference proteome</keyword>
<comment type="caution">
    <text evidence="1">The sequence shown here is derived from an EMBL/GenBank/DDBJ whole genome shotgun (WGS) entry which is preliminary data.</text>
</comment>
<accession>A0A4R2SWK2</accession>
<organism evidence="1 2">
    <name type="scientific">Cricetibacter osteomyelitidis</name>
    <dbReference type="NCBI Taxonomy" id="1521931"/>
    <lineage>
        <taxon>Bacteria</taxon>
        <taxon>Pseudomonadati</taxon>
        <taxon>Pseudomonadota</taxon>
        <taxon>Gammaproteobacteria</taxon>
        <taxon>Pasteurellales</taxon>
        <taxon>Pasteurellaceae</taxon>
        <taxon>Cricetibacter</taxon>
    </lineage>
</organism>
<protein>
    <submittedName>
        <fullName evidence="1">Uncharacterized protein</fullName>
    </submittedName>
</protein>
<dbReference type="Proteomes" id="UP000295763">
    <property type="component" value="Unassembled WGS sequence"/>
</dbReference>
<evidence type="ECO:0000313" key="2">
    <source>
        <dbReference type="Proteomes" id="UP000295763"/>
    </source>
</evidence>
<proteinExistence type="predicted"/>
<dbReference type="EMBL" id="SLYB01000022">
    <property type="protein sequence ID" value="TCP93261.1"/>
    <property type="molecule type" value="Genomic_DNA"/>
</dbReference>
<reference evidence="1 2" key="1">
    <citation type="submission" date="2019-03" db="EMBL/GenBank/DDBJ databases">
        <title>Genomic Encyclopedia of Type Strains, Phase IV (KMG-IV): sequencing the most valuable type-strain genomes for metagenomic binning, comparative biology and taxonomic classification.</title>
        <authorList>
            <person name="Goeker M."/>
        </authorList>
    </citation>
    <scope>NUCLEOTIDE SEQUENCE [LARGE SCALE GENOMIC DNA]</scope>
    <source>
        <strain evidence="1 2">DSM 28404</strain>
    </source>
</reference>
<name>A0A4R2SWK2_9PAST</name>
<dbReference type="AlphaFoldDB" id="A0A4R2SWK2"/>
<gene>
    <name evidence="1" type="ORF">EDC44_12216</name>
</gene>
<evidence type="ECO:0000313" key="1">
    <source>
        <dbReference type="EMBL" id="TCP93261.1"/>
    </source>
</evidence>